<dbReference type="InterPro" id="IPR046492">
    <property type="entry name" value="DUF6585"/>
</dbReference>
<accession>A0A401ZRU6</accession>
<keyword evidence="1" id="KW-1133">Transmembrane helix</keyword>
<dbReference type="Pfam" id="PF13349">
    <property type="entry name" value="DUF4097"/>
    <property type="match status" value="1"/>
</dbReference>
<feature type="domain" description="DUF4097" evidence="2">
    <location>
        <begin position="425"/>
        <end position="526"/>
    </location>
</feature>
<evidence type="ECO:0000259" key="2">
    <source>
        <dbReference type="Pfam" id="PF13349"/>
    </source>
</evidence>
<feature type="transmembrane region" description="Helical" evidence="1">
    <location>
        <begin position="36"/>
        <end position="61"/>
    </location>
</feature>
<proteinExistence type="predicted"/>
<dbReference type="Proteomes" id="UP000287224">
    <property type="component" value="Unassembled WGS sequence"/>
</dbReference>
<name>A0A401ZRU6_9CHLR</name>
<evidence type="ECO:0000313" key="4">
    <source>
        <dbReference type="Proteomes" id="UP000287224"/>
    </source>
</evidence>
<dbReference type="RefSeq" id="WP_126602154.1">
    <property type="nucleotide sequence ID" value="NZ_BIFQ01000002.1"/>
</dbReference>
<reference evidence="4" key="1">
    <citation type="submission" date="2018-12" db="EMBL/GenBank/DDBJ databases">
        <title>Tengunoibacter tsumagoiensis gen. nov., sp. nov., Dictyobacter kobayashii sp. nov., D. alpinus sp. nov., and D. joshuensis sp. nov. and description of Dictyobacteraceae fam. nov. within the order Ktedonobacterales isolated from Tengu-no-mugimeshi.</title>
        <authorList>
            <person name="Wang C.M."/>
            <person name="Zheng Y."/>
            <person name="Sakai Y."/>
            <person name="Toyoda A."/>
            <person name="Minakuchi Y."/>
            <person name="Abe K."/>
            <person name="Yokota A."/>
            <person name="Yabe S."/>
        </authorList>
    </citation>
    <scope>NUCLEOTIDE SEQUENCE [LARGE SCALE GENOMIC DNA]</scope>
    <source>
        <strain evidence="4">S-27</strain>
    </source>
</reference>
<dbReference type="AlphaFoldDB" id="A0A401ZRU6"/>
<dbReference type="Pfam" id="PF20226">
    <property type="entry name" value="DUF6585"/>
    <property type="match status" value="1"/>
</dbReference>
<comment type="caution">
    <text evidence="3">The sequence shown here is derived from an EMBL/GenBank/DDBJ whole genome shotgun (WGS) entry which is preliminary data.</text>
</comment>
<feature type="transmembrane region" description="Helical" evidence="1">
    <location>
        <begin position="300"/>
        <end position="322"/>
    </location>
</feature>
<organism evidence="3 4">
    <name type="scientific">Dictyobacter aurantiacus</name>
    <dbReference type="NCBI Taxonomy" id="1936993"/>
    <lineage>
        <taxon>Bacteria</taxon>
        <taxon>Bacillati</taxon>
        <taxon>Chloroflexota</taxon>
        <taxon>Ktedonobacteria</taxon>
        <taxon>Ktedonobacterales</taxon>
        <taxon>Dictyobacteraceae</taxon>
        <taxon>Dictyobacter</taxon>
    </lineage>
</organism>
<gene>
    <name evidence="3" type="ORF">KDAU_69200</name>
</gene>
<keyword evidence="1" id="KW-0472">Membrane</keyword>
<dbReference type="InterPro" id="IPR025164">
    <property type="entry name" value="Toastrack_DUF4097"/>
</dbReference>
<keyword evidence="4" id="KW-1185">Reference proteome</keyword>
<dbReference type="EMBL" id="BIFQ01000002">
    <property type="protein sequence ID" value="GCE09591.1"/>
    <property type="molecule type" value="Genomic_DNA"/>
</dbReference>
<protein>
    <recommendedName>
        <fullName evidence="2">DUF4097 domain-containing protein</fullName>
    </recommendedName>
</protein>
<evidence type="ECO:0000313" key="3">
    <source>
        <dbReference type="EMBL" id="GCE09591.1"/>
    </source>
</evidence>
<keyword evidence="1" id="KW-0812">Transmembrane</keyword>
<evidence type="ECO:0000256" key="1">
    <source>
        <dbReference type="SAM" id="Phobius"/>
    </source>
</evidence>
<sequence>MIPQSFSPQMYESDEHHHLGTLEGVYIRHVTLSGKIALVGLSLSILFVAIDALLLLIWGAVSMSMQSPIGFTQSIFLVGKLLSFIRGEELIAPFLHPRLSVSIYTEGLIYRKGRRTRVVRWDEIQSIRRQFKIYRSRGKVKHVSPTYTCILAQQPDIVLYAGIDHIAEIGTLIEHKLTQRLLPQLQADYEANKFIEFNTFFLDQQHIGDWKQETIWRQVSRIEVGLENIVVEIADEKTDQIVVPATNMDNVCALEALLESIQKEKGFELSLTATPQVQSIKQGNPYENTIQRQQRGQTSWVSTLVLTLLSIAGLALQTWVFYDSLSQERLADLPAQTFQVSTTPTIIIKVDAIDQLFIRNKGNDNNQVSVEGWKKVTGIGSLDNIQQQATRNGNTINLSWTMQQKNFLGLGAEKVFLLIDIPVNSNVQIETRTGDLFINDINGEIKVKTQTGSINLQTTLRGHSQVQSTSGQINFCGSLDPQSSDLFKSDSGNINITLPSNAALNLSSSNSTNQIYNDFNNNETGTVPRTRLEITTRTGTVTIHKGIVSDPKLFCS</sequence>
<dbReference type="OrthoDB" id="7056452at2"/>